<comment type="caution">
    <text evidence="3">The sequence shown here is derived from an EMBL/GenBank/DDBJ whole genome shotgun (WGS) entry which is preliminary data.</text>
</comment>
<gene>
    <name evidence="3" type="ORF">ICC18_02820</name>
</gene>
<feature type="domain" description="Helix-hairpin-helix DNA-binding motif class 1" evidence="2">
    <location>
        <begin position="81"/>
        <end position="100"/>
    </location>
</feature>
<feature type="compositionally biased region" description="Low complexity" evidence="1">
    <location>
        <begin position="12"/>
        <end position="32"/>
    </location>
</feature>
<feature type="region of interest" description="Disordered" evidence="1">
    <location>
        <begin position="1"/>
        <end position="38"/>
    </location>
</feature>
<evidence type="ECO:0000313" key="3">
    <source>
        <dbReference type="EMBL" id="MBD0379056.1"/>
    </source>
</evidence>
<dbReference type="NCBIfam" id="TIGR00426">
    <property type="entry name" value="competence protein ComEA helix-hairpin-helix repeat region"/>
    <property type="match status" value="1"/>
</dbReference>
<evidence type="ECO:0000313" key="4">
    <source>
        <dbReference type="Proteomes" id="UP000650466"/>
    </source>
</evidence>
<keyword evidence="4" id="KW-1185">Reference proteome</keyword>
<feature type="domain" description="Helix-hairpin-helix DNA-binding motif class 1" evidence="2">
    <location>
        <begin position="51"/>
        <end position="70"/>
    </location>
</feature>
<dbReference type="GO" id="GO:0015628">
    <property type="term" value="P:protein secretion by the type II secretion system"/>
    <property type="evidence" value="ECO:0007669"/>
    <property type="project" value="TreeGrafter"/>
</dbReference>
<protein>
    <submittedName>
        <fullName evidence="3">Helix-hairpin-helix domain-containing protein</fullName>
    </submittedName>
</protein>
<accession>A0A926KLM6</accession>
<dbReference type="AlphaFoldDB" id="A0A926KLM6"/>
<feature type="compositionally biased region" description="Polar residues" evidence="1">
    <location>
        <begin position="1"/>
        <end position="11"/>
    </location>
</feature>
<evidence type="ECO:0000256" key="1">
    <source>
        <dbReference type="SAM" id="MobiDB-lite"/>
    </source>
</evidence>
<dbReference type="Gene3D" id="1.10.150.320">
    <property type="entry name" value="Photosystem II 12 kDa extrinsic protein"/>
    <property type="match status" value="1"/>
</dbReference>
<dbReference type="PANTHER" id="PTHR21180:SF32">
    <property type="entry name" value="ENDONUCLEASE_EXONUCLEASE_PHOSPHATASE FAMILY DOMAIN-CONTAINING PROTEIN 1"/>
    <property type="match status" value="1"/>
</dbReference>
<dbReference type="GO" id="GO:0006281">
    <property type="term" value="P:DNA repair"/>
    <property type="evidence" value="ECO:0007669"/>
    <property type="project" value="InterPro"/>
</dbReference>
<dbReference type="InterPro" id="IPR010994">
    <property type="entry name" value="RuvA_2-like"/>
</dbReference>
<dbReference type="SMART" id="SM00278">
    <property type="entry name" value="HhH1"/>
    <property type="match status" value="2"/>
</dbReference>
<dbReference type="EMBL" id="JACVVD010000001">
    <property type="protein sequence ID" value="MBD0379056.1"/>
    <property type="molecule type" value="Genomic_DNA"/>
</dbReference>
<sequence length="106" mass="11218">MPSIASGTLPDSSASAKPSMIPSPKPSSTSMIAAPGKSSVPHLDLNSATLEQLDQLPGIGASKAKAIIDYRKQKGQFSRIEELTEVKGIGEKMLEKLKPLIYVSKP</sequence>
<dbReference type="PANTHER" id="PTHR21180">
    <property type="entry name" value="ENDONUCLEASE/EXONUCLEASE/PHOSPHATASE FAMILY DOMAIN-CONTAINING PROTEIN 1"/>
    <property type="match status" value="1"/>
</dbReference>
<dbReference type="InterPro" id="IPR051675">
    <property type="entry name" value="Endo/Exo/Phosphatase_dom_1"/>
</dbReference>
<dbReference type="GO" id="GO:0003677">
    <property type="term" value="F:DNA binding"/>
    <property type="evidence" value="ECO:0007669"/>
    <property type="project" value="InterPro"/>
</dbReference>
<dbReference type="InterPro" id="IPR004509">
    <property type="entry name" value="Competence_ComEA_HhH"/>
</dbReference>
<dbReference type="GO" id="GO:0015627">
    <property type="term" value="C:type II protein secretion system complex"/>
    <property type="evidence" value="ECO:0007669"/>
    <property type="project" value="TreeGrafter"/>
</dbReference>
<dbReference type="Pfam" id="PF12836">
    <property type="entry name" value="HHH_3"/>
    <property type="match status" value="1"/>
</dbReference>
<dbReference type="Proteomes" id="UP000650466">
    <property type="component" value="Unassembled WGS sequence"/>
</dbReference>
<organism evidence="3 4">
    <name type="scientific">Paenibacillus sedimenti</name>
    <dbReference type="NCBI Taxonomy" id="2770274"/>
    <lineage>
        <taxon>Bacteria</taxon>
        <taxon>Bacillati</taxon>
        <taxon>Bacillota</taxon>
        <taxon>Bacilli</taxon>
        <taxon>Bacillales</taxon>
        <taxon>Paenibacillaceae</taxon>
        <taxon>Paenibacillus</taxon>
    </lineage>
</organism>
<dbReference type="SUPFAM" id="SSF47781">
    <property type="entry name" value="RuvA domain 2-like"/>
    <property type="match status" value="1"/>
</dbReference>
<name>A0A926KLM6_9BACL</name>
<dbReference type="InterPro" id="IPR003583">
    <property type="entry name" value="Hlx-hairpin-Hlx_DNA-bd_motif"/>
</dbReference>
<evidence type="ECO:0000259" key="2">
    <source>
        <dbReference type="SMART" id="SM00278"/>
    </source>
</evidence>
<proteinExistence type="predicted"/>
<reference evidence="3" key="1">
    <citation type="submission" date="2020-09" db="EMBL/GenBank/DDBJ databases">
        <title>Draft Genome Sequence of Paenibacillus sp. WST5.</title>
        <authorList>
            <person name="Bao Z."/>
        </authorList>
    </citation>
    <scope>NUCLEOTIDE SEQUENCE</scope>
    <source>
        <strain evidence="3">WST5</strain>
    </source>
</reference>